<comment type="caution">
    <text evidence="6">The sequence shown here is derived from an EMBL/GenBank/DDBJ whole genome shotgun (WGS) entry which is preliminary data.</text>
</comment>
<dbReference type="InterPro" id="IPR002571">
    <property type="entry name" value="HrcA"/>
</dbReference>
<dbReference type="InterPro" id="IPR021153">
    <property type="entry name" value="HrcA_C"/>
</dbReference>
<dbReference type="AlphaFoldDB" id="A0A1F4UYK3"/>
<dbReference type="EMBL" id="MEVF01000012">
    <property type="protein sequence ID" value="OGC49972.1"/>
    <property type="molecule type" value="Genomic_DNA"/>
</dbReference>
<evidence type="ECO:0000256" key="1">
    <source>
        <dbReference type="ARBA" id="ARBA00022491"/>
    </source>
</evidence>
<proteinExistence type="predicted"/>
<dbReference type="Gene3D" id="1.10.10.10">
    <property type="entry name" value="Winged helix-like DNA-binding domain superfamily/Winged helix DNA-binding domain"/>
    <property type="match status" value="1"/>
</dbReference>
<keyword evidence="1" id="KW-0678">Repressor</keyword>
<evidence type="ECO:0000256" key="3">
    <source>
        <dbReference type="ARBA" id="ARBA00023016"/>
    </source>
</evidence>
<feature type="domain" description="Heat-inducible transcription repressor HrcA C-terminal" evidence="5">
    <location>
        <begin position="100"/>
        <end position="223"/>
    </location>
</feature>
<dbReference type="PANTHER" id="PTHR34824">
    <property type="entry name" value="HEAT-INDUCIBLE TRANSCRIPTION REPRESSOR HRCA"/>
    <property type="match status" value="1"/>
</dbReference>
<dbReference type="Pfam" id="PF01628">
    <property type="entry name" value="HrcA"/>
    <property type="match status" value="1"/>
</dbReference>
<dbReference type="SUPFAM" id="SSF55781">
    <property type="entry name" value="GAF domain-like"/>
    <property type="match status" value="1"/>
</dbReference>
<keyword evidence="3" id="KW-0346">Stress response</keyword>
<evidence type="ECO:0000256" key="4">
    <source>
        <dbReference type="ARBA" id="ARBA00023163"/>
    </source>
</evidence>
<protein>
    <recommendedName>
        <fullName evidence="5">Heat-inducible transcription repressor HrcA C-terminal domain-containing protein</fullName>
    </recommendedName>
</protein>
<name>A0A1F4UYK3_UNCKA</name>
<evidence type="ECO:0000313" key="6">
    <source>
        <dbReference type="EMBL" id="OGC49972.1"/>
    </source>
</evidence>
<dbReference type="SUPFAM" id="SSF46785">
    <property type="entry name" value="Winged helix' DNA-binding domain"/>
    <property type="match status" value="1"/>
</dbReference>
<keyword evidence="2" id="KW-0805">Transcription regulation</keyword>
<keyword evidence="4" id="KW-0804">Transcription</keyword>
<dbReference type="GO" id="GO:0045892">
    <property type="term" value="P:negative regulation of DNA-templated transcription"/>
    <property type="evidence" value="ECO:0007669"/>
    <property type="project" value="TreeGrafter"/>
</dbReference>
<dbReference type="Gene3D" id="3.30.450.40">
    <property type="match status" value="1"/>
</dbReference>
<dbReference type="Proteomes" id="UP000177458">
    <property type="component" value="Unassembled WGS sequence"/>
</dbReference>
<organism evidence="6 7">
    <name type="scientific">candidate division WWE3 bacterium RIFCSPLOWO2_01_FULL_37_15</name>
    <dbReference type="NCBI Taxonomy" id="1802622"/>
    <lineage>
        <taxon>Bacteria</taxon>
        <taxon>Katanobacteria</taxon>
    </lineage>
</organism>
<dbReference type="PANTHER" id="PTHR34824:SF1">
    <property type="entry name" value="HEAT-INDUCIBLE TRANSCRIPTION REPRESSOR HRCA"/>
    <property type="match status" value="1"/>
</dbReference>
<reference evidence="6 7" key="1">
    <citation type="journal article" date="2016" name="Nat. Commun.">
        <title>Thousands of microbial genomes shed light on interconnected biogeochemical processes in an aquifer system.</title>
        <authorList>
            <person name="Anantharaman K."/>
            <person name="Brown C.T."/>
            <person name="Hug L.A."/>
            <person name="Sharon I."/>
            <person name="Castelle C.J."/>
            <person name="Probst A.J."/>
            <person name="Thomas B.C."/>
            <person name="Singh A."/>
            <person name="Wilkins M.J."/>
            <person name="Karaoz U."/>
            <person name="Brodie E.L."/>
            <person name="Williams K.H."/>
            <person name="Hubbard S.S."/>
            <person name="Banfield J.F."/>
        </authorList>
    </citation>
    <scope>NUCLEOTIDE SEQUENCE [LARGE SCALE GENOMIC DNA]</scope>
</reference>
<evidence type="ECO:0000313" key="7">
    <source>
        <dbReference type="Proteomes" id="UP000177458"/>
    </source>
</evidence>
<dbReference type="InterPro" id="IPR036390">
    <property type="entry name" value="WH_DNA-bd_sf"/>
</dbReference>
<dbReference type="InterPro" id="IPR029016">
    <property type="entry name" value="GAF-like_dom_sf"/>
</dbReference>
<evidence type="ECO:0000256" key="2">
    <source>
        <dbReference type="ARBA" id="ARBA00023015"/>
    </source>
</evidence>
<gene>
    <name evidence="6" type="ORF">A3A69_00340</name>
</gene>
<evidence type="ECO:0000259" key="5">
    <source>
        <dbReference type="Pfam" id="PF01628"/>
    </source>
</evidence>
<accession>A0A1F4UYK3</accession>
<dbReference type="GO" id="GO:0003677">
    <property type="term" value="F:DNA binding"/>
    <property type="evidence" value="ECO:0007669"/>
    <property type="project" value="InterPro"/>
</dbReference>
<sequence>MLTERQIELLKAIINEYLNSTEPVGSEIIVQKYKIKCSAATVRNEMARLIEEGFLQMLHTSSGRVPTAIAYRYFLSDLMEEEELPVLQEVAMKQRLWPSRFEFEKLLRNAVVSLADVTKEAAAITVQDGYVINSGGVNLLESPEFWDINTAKAALYLMDSHDLLMQLFEKSPYGGDIRFLIGEEIGNDNLRNAGILFSPYSTRNKQGFVVIMGPARMRYSNVVPAVRYTKRLIEELGDSW</sequence>
<dbReference type="InterPro" id="IPR036388">
    <property type="entry name" value="WH-like_DNA-bd_sf"/>
</dbReference>